<protein>
    <submittedName>
        <fullName evidence="1">Uncharacterized protein</fullName>
    </submittedName>
</protein>
<dbReference type="Proteomes" id="UP000260191">
    <property type="component" value="Unassembled WGS sequence"/>
</dbReference>
<organism evidence="1 2">
    <name type="scientific">Shigella flexneri</name>
    <dbReference type="NCBI Taxonomy" id="623"/>
    <lineage>
        <taxon>Bacteria</taxon>
        <taxon>Pseudomonadati</taxon>
        <taxon>Pseudomonadota</taxon>
        <taxon>Gammaproteobacteria</taxon>
        <taxon>Enterobacterales</taxon>
        <taxon>Enterobacteriaceae</taxon>
        <taxon>Shigella</taxon>
    </lineage>
</organism>
<accession>A0A658YXG7</accession>
<evidence type="ECO:0000313" key="1">
    <source>
        <dbReference type="EMBL" id="SVH87133.1"/>
    </source>
</evidence>
<evidence type="ECO:0000313" key="2">
    <source>
        <dbReference type="Proteomes" id="UP000260191"/>
    </source>
</evidence>
<gene>
    <name evidence="1" type="ORF">SAMEA3710514_02133</name>
</gene>
<reference evidence="1 2" key="1">
    <citation type="submission" date="2018-06" db="EMBL/GenBank/DDBJ databases">
        <authorList>
            <consortium name="Pathogen Informatics"/>
            <person name="Doyle S."/>
        </authorList>
    </citation>
    <scope>NUCLEOTIDE SEQUENCE [LARGE SCALE GENOMIC DNA]</scope>
    <source>
        <strain evidence="1 2">4028STDY6275000</strain>
    </source>
</reference>
<name>A0A658YXG7_SHIFL</name>
<dbReference type="AlphaFoldDB" id="A0A658YXG7"/>
<proteinExistence type="predicted"/>
<sequence length="33" mass="3999">MTAYTFRSFSSDKRIHLHPFHLMSYVFSNFAMQ</sequence>
<dbReference type="EMBL" id="UIPR01000030">
    <property type="protein sequence ID" value="SVH87133.1"/>
    <property type="molecule type" value="Genomic_DNA"/>
</dbReference>